<accession>A0A0N4YNS7</accession>
<name>A0A0N4YNS7_NIPBR</name>
<dbReference type="STRING" id="27835.A0A0N4YNS7"/>
<dbReference type="CDD" id="cd09275">
    <property type="entry name" value="RNase_HI_RT_DIRS1"/>
    <property type="match status" value="1"/>
</dbReference>
<feature type="domain" description="Reverse transcriptase" evidence="1">
    <location>
        <begin position="1"/>
        <end position="137"/>
    </location>
</feature>
<dbReference type="PANTHER" id="PTHR33050:SF7">
    <property type="entry name" value="RIBONUCLEASE H"/>
    <property type="match status" value="1"/>
</dbReference>
<protein>
    <submittedName>
        <fullName evidence="4">Reverse transcriptase domain-containing protein</fullName>
    </submittedName>
</protein>
<gene>
    <name evidence="2" type="ORF">NBR_LOCUS18898</name>
</gene>
<dbReference type="OMA" id="EARCHIN"/>
<dbReference type="InterPro" id="IPR000477">
    <property type="entry name" value="RT_dom"/>
</dbReference>
<sequence length="545" mass="61951">MENLATIRDVVYRGDYCAKIDMCDAYFAINIAEDNRNYLAFYWNGSTYRFTCLPFGLATAPYVYTKLMRVVVTHLRARGMRLINYLDDWIFFSENASACEREVTYAAHFFESLGMRINYSKSVMSPTQRIEFLGMEIDTVCGDFIVPGNKLLRVQQEASALIRSRKAPARDLAAFLGRVNFVSIASPLSVFRARRLQREVAKMTSPSDNSTFDRAVCINEDLATDLAWFRDCLQDHARYPFIRCSPDISISTDASKQGWGAVCCGKGTGGRWSREESLRHINILELQAAFFGLKSFGSGWRDINVLLELDNTTAIAYLKRCGGTTNETLSELAKDIWDWCTERRIRLLPTHRPGIENFEADRESRSFGREISEWSLNSQVAEKMFAYYGRPSVDLFASRLNHKLPSYFSLNPDPGATKVDAFAQSWWGTFGFAFPPFALVGRVIRKAIRDRSSIIIVAPLWRSQYWFPLLLRHAESLPVRLESKKSPLLVDPSGGVHPLMKQKNFILLAWKISPRSGQRADAISRLPPLCWPVGLKTLDDSTLLH</sequence>
<dbReference type="CDD" id="cd03714">
    <property type="entry name" value="RT_DIRS1"/>
    <property type="match status" value="1"/>
</dbReference>
<dbReference type="InterPro" id="IPR052055">
    <property type="entry name" value="Hepadnavirus_pol/RT"/>
</dbReference>
<dbReference type="Proteomes" id="UP000271162">
    <property type="component" value="Unassembled WGS sequence"/>
</dbReference>
<dbReference type="PANTHER" id="PTHR33050">
    <property type="entry name" value="REVERSE TRANSCRIPTASE DOMAIN-CONTAINING PROTEIN"/>
    <property type="match status" value="1"/>
</dbReference>
<reference evidence="2 3" key="2">
    <citation type="submission" date="2018-11" db="EMBL/GenBank/DDBJ databases">
        <authorList>
            <consortium name="Pathogen Informatics"/>
        </authorList>
    </citation>
    <scope>NUCLEOTIDE SEQUENCE [LARGE SCALE GENOMIC DNA]</scope>
</reference>
<dbReference type="WBParaSite" id="NBR_0001889701-mRNA-1">
    <property type="protein sequence ID" value="NBR_0001889701-mRNA-1"/>
    <property type="gene ID" value="NBR_0001889701"/>
</dbReference>
<dbReference type="InterPro" id="IPR043502">
    <property type="entry name" value="DNA/RNA_pol_sf"/>
</dbReference>
<organism evidence="4">
    <name type="scientific">Nippostrongylus brasiliensis</name>
    <name type="common">Rat hookworm</name>
    <dbReference type="NCBI Taxonomy" id="27835"/>
    <lineage>
        <taxon>Eukaryota</taxon>
        <taxon>Metazoa</taxon>
        <taxon>Ecdysozoa</taxon>
        <taxon>Nematoda</taxon>
        <taxon>Chromadorea</taxon>
        <taxon>Rhabditida</taxon>
        <taxon>Rhabditina</taxon>
        <taxon>Rhabditomorpha</taxon>
        <taxon>Strongyloidea</taxon>
        <taxon>Heligmosomidae</taxon>
        <taxon>Nippostrongylus</taxon>
    </lineage>
</organism>
<dbReference type="InterPro" id="IPR043128">
    <property type="entry name" value="Rev_trsase/Diguanyl_cyclase"/>
</dbReference>
<dbReference type="Pfam" id="PF00078">
    <property type="entry name" value="RVT_1"/>
    <property type="match status" value="1"/>
</dbReference>
<evidence type="ECO:0000313" key="4">
    <source>
        <dbReference type="WBParaSite" id="NBR_0001889701-mRNA-1"/>
    </source>
</evidence>
<proteinExistence type="predicted"/>
<dbReference type="EMBL" id="UYSL01023742">
    <property type="protein sequence ID" value="VDL82624.1"/>
    <property type="molecule type" value="Genomic_DNA"/>
</dbReference>
<dbReference type="Gene3D" id="3.30.70.270">
    <property type="match status" value="1"/>
</dbReference>
<evidence type="ECO:0000313" key="3">
    <source>
        <dbReference type="Proteomes" id="UP000271162"/>
    </source>
</evidence>
<evidence type="ECO:0000259" key="1">
    <source>
        <dbReference type="PROSITE" id="PS50878"/>
    </source>
</evidence>
<keyword evidence="3" id="KW-1185">Reference proteome</keyword>
<dbReference type="SUPFAM" id="SSF56672">
    <property type="entry name" value="DNA/RNA polymerases"/>
    <property type="match status" value="1"/>
</dbReference>
<dbReference type="PROSITE" id="PS50878">
    <property type="entry name" value="RT_POL"/>
    <property type="match status" value="1"/>
</dbReference>
<dbReference type="AlphaFoldDB" id="A0A0N4YNS7"/>
<dbReference type="Gene3D" id="3.10.10.10">
    <property type="entry name" value="HIV Type 1 Reverse Transcriptase, subunit A, domain 1"/>
    <property type="match status" value="1"/>
</dbReference>
<evidence type="ECO:0000313" key="2">
    <source>
        <dbReference type="EMBL" id="VDL82624.1"/>
    </source>
</evidence>
<reference evidence="4" key="1">
    <citation type="submission" date="2017-02" db="UniProtKB">
        <authorList>
            <consortium name="WormBaseParasite"/>
        </authorList>
    </citation>
    <scope>IDENTIFICATION</scope>
</reference>